<feature type="chain" id="PRO_5012420021" description="Peptide N-acetyl-beta-D-glucosaminyl asparaginase amidase A N-terminal domain-containing protein" evidence="2">
    <location>
        <begin position="27"/>
        <end position="806"/>
    </location>
</feature>
<evidence type="ECO:0000313" key="4">
    <source>
        <dbReference type="EMBL" id="OWM81451.1"/>
    </source>
</evidence>
<gene>
    <name evidence="4" type="ORF">CDL15_Pgr007489</name>
</gene>
<sequence length="806" mass="90189">MAPSSSTFLLLLFLSLILHRIPFAAANNLRRSKSLALRRGLDPTSDTALTTNLTAVPPYRYFEVTKPIHTPPTKPCSYLVLRHQFAYTYGKPPVLTNYTPPSDHGCPSREFSKIVLEWTATCRGVQYDRIFGVWLGGVELLRSCTAEPRATGIIWTVQKDITRYHSLLMENSTLAVYLGNIVTKTYTGIYDVNITMHFYPAAEKSVFDGLNWGYSVPGYGSWADLILPISRNLPLKDGLWFEIENATDTESKKFSIPQNVYRAVLEVYVSFHGDDEFWYANYPNEYIEANNLTSADGNGPFREVVVTLDGEIVGSVWPFTVIFTGGINPLFWRPITGIGSFDLPSYDIEITPFLSKILDGEVHELGFSVTNALDVWYIDANLHIWVDEKSKKTTSKLLSYSGAPLLYSSKLDFKGLDGKFLIGANRSISATGWVNSSYGNITTRWTQKFNFSNCMILGNEANMQIVNQLIHYDDRVDLKTESSSVKSIHSYKKFPFVFYINVLDQGKGAFLEVANVTFAFNENKGRKAAFGVSKSKLRNVQKANGYMVVKSNLVVSGLGTMAEVFKYNSSRDCYFRNVSSSNYTILYDDVESSCDGGIRQFPLSLLFQTLGTILIQLNRVWVILEILSNCRVQNEINPIRDYSVSCEQADKAGSDPDRDKQGVGRKKKRRRMPRKLKLLQSLCNGALFFNSAIGSRHSACGSSRLHAGLHDNGLKEKVFASSSKTRHAHKKFRVLCSSAPSSSGQAALVRFVGGMMDHLYVHSRSGNHFDLQDTYLTRATVSVSGPPEEAVKDFFDVTQSIGFDIP</sequence>
<evidence type="ECO:0000256" key="2">
    <source>
        <dbReference type="SAM" id="SignalP"/>
    </source>
</evidence>
<dbReference type="InterPro" id="IPR056948">
    <property type="entry name" value="PNGaseA_N"/>
</dbReference>
<dbReference type="InterPro" id="IPR021102">
    <property type="entry name" value="PNGase_A"/>
</dbReference>
<proteinExistence type="predicted"/>
<evidence type="ECO:0000256" key="1">
    <source>
        <dbReference type="SAM" id="MobiDB-lite"/>
    </source>
</evidence>
<dbReference type="Proteomes" id="UP000197138">
    <property type="component" value="Unassembled WGS sequence"/>
</dbReference>
<dbReference type="Pfam" id="PF25156">
    <property type="entry name" value="PNGase_A_C"/>
    <property type="match status" value="1"/>
</dbReference>
<dbReference type="EMBL" id="MTKT01002214">
    <property type="protein sequence ID" value="OWM81451.1"/>
    <property type="molecule type" value="Genomic_DNA"/>
</dbReference>
<feature type="compositionally biased region" description="Basic and acidic residues" evidence="1">
    <location>
        <begin position="649"/>
        <end position="662"/>
    </location>
</feature>
<feature type="signal peptide" evidence="2">
    <location>
        <begin position="1"/>
        <end position="26"/>
    </location>
</feature>
<organism evidence="4 5">
    <name type="scientific">Punica granatum</name>
    <name type="common">Pomegranate</name>
    <dbReference type="NCBI Taxonomy" id="22663"/>
    <lineage>
        <taxon>Eukaryota</taxon>
        <taxon>Viridiplantae</taxon>
        <taxon>Streptophyta</taxon>
        <taxon>Embryophyta</taxon>
        <taxon>Tracheophyta</taxon>
        <taxon>Spermatophyta</taxon>
        <taxon>Magnoliopsida</taxon>
        <taxon>eudicotyledons</taxon>
        <taxon>Gunneridae</taxon>
        <taxon>Pentapetalae</taxon>
        <taxon>rosids</taxon>
        <taxon>malvids</taxon>
        <taxon>Myrtales</taxon>
        <taxon>Lythraceae</taxon>
        <taxon>Punica</taxon>
    </lineage>
</organism>
<dbReference type="Pfam" id="PF12222">
    <property type="entry name" value="PNGaseA"/>
    <property type="match status" value="1"/>
</dbReference>
<evidence type="ECO:0000259" key="3">
    <source>
        <dbReference type="Pfam" id="PF12222"/>
    </source>
</evidence>
<feature type="region of interest" description="Disordered" evidence="1">
    <location>
        <begin position="649"/>
        <end position="671"/>
    </location>
</feature>
<accession>A0A218XAD9</accession>
<comment type="caution">
    <text evidence="4">The sequence shown here is derived from an EMBL/GenBank/DDBJ whole genome shotgun (WGS) entry which is preliminary data.</text>
</comment>
<evidence type="ECO:0000313" key="5">
    <source>
        <dbReference type="Proteomes" id="UP000197138"/>
    </source>
</evidence>
<feature type="domain" description="Peptide N-acetyl-beta-D-glucosaminyl asparaginase amidase A N-terminal" evidence="3">
    <location>
        <begin position="74"/>
        <end position="400"/>
    </location>
</feature>
<dbReference type="AlphaFoldDB" id="A0A218XAD9"/>
<name>A0A218XAD9_PUNGR</name>
<reference evidence="5" key="1">
    <citation type="journal article" date="2017" name="Plant J.">
        <title>The pomegranate (Punica granatum L.) genome and the genomics of punicalagin biosynthesis.</title>
        <authorList>
            <person name="Qin G."/>
            <person name="Xu C."/>
            <person name="Ming R."/>
            <person name="Tang H."/>
            <person name="Guyot R."/>
            <person name="Kramer E.M."/>
            <person name="Hu Y."/>
            <person name="Yi X."/>
            <person name="Qi Y."/>
            <person name="Xu X."/>
            <person name="Gao Z."/>
            <person name="Pan H."/>
            <person name="Jian J."/>
            <person name="Tian Y."/>
            <person name="Yue Z."/>
            <person name="Xu Y."/>
        </authorList>
    </citation>
    <scope>NUCLEOTIDE SEQUENCE [LARGE SCALE GENOMIC DNA]</scope>
    <source>
        <strain evidence="5">cv. Dabenzi</strain>
    </source>
</reference>
<keyword evidence="2" id="KW-0732">Signal</keyword>
<dbReference type="PANTHER" id="PTHR31104">
    <property type="entry name" value="PEPTIDE-N4-(N-ACETYL-BETA-GLUCOSAMINYL)ASPARAGINE AMIDASE A PROTEIN"/>
    <property type="match status" value="1"/>
</dbReference>
<protein>
    <recommendedName>
        <fullName evidence="3">Peptide N-acetyl-beta-D-glucosaminyl asparaginase amidase A N-terminal domain-containing protein</fullName>
    </recommendedName>
</protein>